<organism evidence="10 11">
    <name type="scientific">Corchorus capsularis</name>
    <name type="common">Jute</name>
    <dbReference type="NCBI Taxonomy" id="210143"/>
    <lineage>
        <taxon>Eukaryota</taxon>
        <taxon>Viridiplantae</taxon>
        <taxon>Streptophyta</taxon>
        <taxon>Embryophyta</taxon>
        <taxon>Tracheophyta</taxon>
        <taxon>Spermatophyta</taxon>
        <taxon>Magnoliopsida</taxon>
        <taxon>eudicotyledons</taxon>
        <taxon>Gunneridae</taxon>
        <taxon>Pentapetalae</taxon>
        <taxon>rosids</taxon>
        <taxon>malvids</taxon>
        <taxon>Malvales</taxon>
        <taxon>Malvaceae</taxon>
        <taxon>Grewioideae</taxon>
        <taxon>Apeibeae</taxon>
        <taxon>Corchorus</taxon>
    </lineage>
</organism>
<protein>
    <submittedName>
        <fullName evidence="10">SWEET sugar transporter</fullName>
    </submittedName>
</protein>
<feature type="transmembrane region" description="Helical" evidence="9">
    <location>
        <begin position="37"/>
        <end position="60"/>
    </location>
</feature>
<evidence type="ECO:0000256" key="3">
    <source>
        <dbReference type="ARBA" id="ARBA00022448"/>
    </source>
</evidence>
<dbReference type="AlphaFoldDB" id="A0A1R3JQI0"/>
<evidence type="ECO:0000256" key="7">
    <source>
        <dbReference type="ARBA" id="ARBA00022989"/>
    </source>
</evidence>
<dbReference type="PANTHER" id="PTHR10791">
    <property type="entry name" value="RAG1-ACTIVATING PROTEIN 1"/>
    <property type="match status" value="1"/>
</dbReference>
<dbReference type="InterPro" id="IPR004316">
    <property type="entry name" value="SWEET_rpt"/>
</dbReference>
<evidence type="ECO:0000256" key="9">
    <source>
        <dbReference type="SAM" id="Phobius"/>
    </source>
</evidence>
<comment type="similarity">
    <text evidence="2">Belongs to the SWEET sugar transporter family.</text>
</comment>
<accession>A0A1R3JQI0</accession>
<dbReference type="Proteomes" id="UP000188268">
    <property type="component" value="Unassembled WGS sequence"/>
</dbReference>
<dbReference type="InterPro" id="IPR047664">
    <property type="entry name" value="SWEET"/>
</dbReference>
<keyword evidence="11" id="KW-1185">Reference proteome</keyword>
<dbReference type="OrthoDB" id="409725at2759"/>
<comment type="subcellular location">
    <subcellularLocation>
        <location evidence="1">Endomembrane system</location>
        <topology evidence="1">Multi-pass membrane protein</topology>
    </subcellularLocation>
</comment>
<dbReference type="GO" id="GO:0016020">
    <property type="term" value="C:membrane"/>
    <property type="evidence" value="ECO:0007669"/>
    <property type="project" value="InterPro"/>
</dbReference>
<evidence type="ECO:0000256" key="8">
    <source>
        <dbReference type="ARBA" id="ARBA00023136"/>
    </source>
</evidence>
<evidence type="ECO:0000256" key="2">
    <source>
        <dbReference type="ARBA" id="ARBA00007809"/>
    </source>
</evidence>
<evidence type="ECO:0000256" key="6">
    <source>
        <dbReference type="ARBA" id="ARBA00022737"/>
    </source>
</evidence>
<sequence>RTVIKTNSVEYMPFLLSFFLFMNTALWTLYAVLTEDIYFLVTSSTGVVLGSAQMILYAIYKNKSKVENQAKISQNDGAENMIKVIVYKETTLDEQEQKPENIACNRIGSNV</sequence>
<keyword evidence="3" id="KW-0813">Transport</keyword>
<keyword evidence="6" id="KW-0677">Repeat</keyword>
<evidence type="ECO:0000256" key="5">
    <source>
        <dbReference type="ARBA" id="ARBA00022692"/>
    </source>
</evidence>
<feature type="transmembrane region" description="Helical" evidence="9">
    <location>
        <begin position="12"/>
        <end position="31"/>
    </location>
</feature>
<keyword evidence="8 9" id="KW-0472">Membrane</keyword>
<dbReference type="STRING" id="210143.A0A1R3JQI0"/>
<keyword evidence="4 10" id="KW-0762">Sugar transport</keyword>
<keyword evidence="5 9" id="KW-0812">Transmembrane</keyword>
<dbReference type="Gramene" id="OMO97085">
    <property type="protein sequence ID" value="OMO97085"/>
    <property type="gene ID" value="CCACVL1_04656"/>
</dbReference>
<dbReference type="OMA" id="FMNTALW"/>
<dbReference type="GO" id="GO:0051119">
    <property type="term" value="F:sugar transmembrane transporter activity"/>
    <property type="evidence" value="ECO:0007669"/>
    <property type="project" value="InterPro"/>
</dbReference>
<evidence type="ECO:0000256" key="4">
    <source>
        <dbReference type="ARBA" id="ARBA00022597"/>
    </source>
</evidence>
<evidence type="ECO:0000313" key="11">
    <source>
        <dbReference type="Proteomes" id="UP000188268"/>
    </source>
</evidence>
<comment type="caution">
    <text evidence="10">The sequence shown here is derived from an EMBL/GenBank/DDBJ whole genome shotgun (WGS) entry which is preliminary data.</text>
</comment>
<evidence type="ECO:0000313" key="10">
    <source>
        <dbReference type="EMBL" id="OMO97085.1"/>
    </source>
</evidence>
<dbReference type="EMBL" id="AWWV01007269">
    <property type="protein sequence ID" value="OMO97085.1"/>
    <property type="molecule type" value="Genomic_DNA"/>
</dbReference>
<dbReference type="PANTHER" id="PTHR10791:SF142">
    <property type="entry name" value="BIDIRECTIONAL SUGAR TRANSPORTER SWEET16"/>
    <property type="match status" value="1"/>
</dbReference>
<feature type="non-terminal residue" evidence="10">
    <location>
        <position position="1"/>
    </location>
</feature>
<dbReference type="Gene3D" id="1.20.1280.290">
    <property type="match status" value="1"/>
</dbReference>
<reference evidence="10 11" key="1">
    <citation type="submission" date="2013-09" db="EMBL/GenBank/DDBJ databases">
        <title>Corchorus capsularis genome sequencing.</title>
        <authorList>
            <person name="Alam M."/>
            <person name="Haque M.S."/>
            <person name="Islam M.S."/>
            <person name="Emdad E.M."/>
            <person name="Islam M.M."/>
            <person name="Ahmed B."/>
            <person name="Halim A."/>
            <person name="Hossen Q.M.M."/>
            <person name="Hossain M.Z."/>
            <person name="Ahmed R."/>
            <person name="Khan M.M."/>
            <person name="Islam R."/>
            <person name="Rashid M.M."/>
            <person name="Khan S.A."/>
            <person name="Rahman M.S."/>
            <person name="Alam M."/>
        </authorList>
    </citation>
    <scope>NUCLEOTIDE SEQUENCE [LARGE SCALE GENOMIC DNA]</scope>
    <source>
        <strain evidence="11">cv. CVL-1</strain>
        <tissue evidence="10">Whole seedling</tissue>
    </source>
</reference>
<dbReference type="GO" id="GO:0012505">
    <property type="term" value="C:endomembrane system"/>
    <property type="evidence" value="ECO:0007669"/>
    <property type="project" value="UniProtKB-SubCell"/>
</dbReference>
<evidence type="ECO:0000256" key="1">
    <source>
        <dbReference type="ARBA" id="ARBA00004127"/>
    </source>
</evidence>
<keyword evidence="7 9" id="KW-1133">Transmembrane helix</keyword>
<proteinExistence type="inferred from homology"/>
<gene>
    <name evidence="10" type="ORF">CCACVL1_04656</name>
</gene>
<dbReference type="Pfam" id="PF03083">
    <property type="entry name" value="MtN3_slv"/>
    <property type="match status" value="1"/>
</dbReference>
<name>A0A1R3JQI0_COCAP</name>